<evidence type="ECO:0000256" key="1">
    <source>
        <dbReference type="SAM" id="Phobius"/>
    </source>
</evidence>
<name>H1Z1A5_9EURY</name>
<feature type="transmembrane region" description="Helical" evidence="1">
    <location>
        <begin position="99"/>
        <end position="118"/>
    </location>
</feature>
<dbReference type="HOGENOM" id="CLU_2032885_0_0_2"/>
<proteinExistence type="predicted"/>
<dbReference type="Proteomes" id="UP000005741">
    <property type="component" value="Chromosome"/>
</dbReference>
<accession>H1Z1A5</accession>
<dbReference type="EMBL" id="CM001436">
    <property type="protein sequence ID" value="EHQ35372.1"/>
    <property type="molecule type" value="Genomic_DNA"/>
</dbReference>
<keyword evidence="1" id="KW-0472">Membrane</keyword>
<dbReference type="RefSeq" id="WP_004077123.1">
    <property type="nucleotide sequence ID" value="NZ_CM001436.1"/>
</dbReference>
<evidence type="ECO:0000313" key="3">
    <source>
        <dbReference type="Proteomes" id="UP000005741"/>
    </source>
</evidence>
<dbReference type="InParanoid" id="H1Z1A5"/>
<keyword evidence="1" id="KW-1133">Transmembrane helix</keyword>
<protein>
    <submittedName>
        <fullName evidence="2">Uncharacterized protein</fullName>
    </submittedName>
</protein>
<gene>
    <name evidence="2" type="ORF">Metlim_1263</name>
</gene>
<evidence type="ECO:0000313" key="2">
    <source>
        <dbReference type="EMBL" id="EHQ35372.1"/>
    </source>
</evidence>
<organism evidence="2 3">
    <name type="scientific">Methanoplanus limicola DSM 2279</name>
    <dbReference type="NCBI Taxonomy" id="937775"/>
    <lineage>
        <taxon>Archaea</taxon>
        <taxon>Methanobacteriati</taxon>
        <taxon>Methanobacteriota</taxon>
        <taxon>Stenosarchaea group</taxon>
        <taxon>Methanomicrobia</taxon>
        <taxon>Methanomicrobiales</taxon>
        <taxon>Methanomicrobiaceae</taxon>
        <taxon>Methanoplanus</taxon>
    </lineage>
</organism>
<dbReference type="AlphaFoldDB" id="H1Z1A5"/>
<keyword evidence="1" id="KW-0812">Transmembrane</keyword>
<keyword evidence="3" id="KW-1185">Reference proteome</keyword>
<reference evidence="2 3" key="1">
    <citation type="submission" date="2011-10" db="EMBL/GenBank/DDBJ databases">
        <title>The Improved High-Quality Draft genome of Methanoplanus limicola DSM 2279.</title>
        <authorList>
            <consortium name="US DOE Joint Genome Institute (JGI-PGF)"/>
            <person name="Lucas S."/>
            <person name="Copeland A."/>
            <person name="Lapidus A."/>
            <person name="Glavina del Rio T."/>
            <person name="Dalin E."/>
            <person name="Tice H."/>
            <person name="Bruce D."/>
            <person name="Goodwin L."/>
            <person name="Pitluck S."/>
            <person name="Peters L."/>
            <person name="Mikhailova N."/>
            <person name="Lu M."/>
            <person name="Kyrpides N."/>
            <person name="Mavromatis K."/>
            <person name="Ivanova N."/>
            <person name="Markowitz V."/>
            <person name="Cheng J.-F."/>
            <person name="Hugenholtz P."/>
            <person name="Woyke T."/>
            <person name="Wu D."/>
            <person name="Wirth R."/>
            <person name="Brambilla E.-M."/>
            <person name="Klenk H.-P."/>
            <person name="Eisen J.A."/>
        </authorList>
    </citation>
    <scope>NUCLEOTIDE SEQUENCE [LARGE SCALE GENOMIC DNA]</scope>
    <source>
        <strain evidence="2 3">DSM 2279</strain>
    </source>
</reference>
<dbReference type="STRING" id="937775.Metlim_1263"/>
<sequence>MKISTFPILLLVAFFSVLILAAVPASAEEDTRISVQFQDLGLTTQDITVFDSSGDDIIHSNTSSVVRLDYNESTFFTVQLQPGAVNIQPETMYQKFLNFVLNNWIAVFLILVVIFMLAKKR</sequence>